<comment type="catalytic activity">
    <reaction evidence="6 7">
        <text>alpha-D-glucose 1-phosphate + UTP + H(+) = UDP-alpha-D-glucose + diphosphate</text>
        <dbReference type="Rhea" id="RHEA:19889"/>
        <dbReference type="ChEBI" id="CHEBI:15378"/>
        <dbReference type="ChEBI" id="CHEBI:33019"/>
        <dbReference type="ChEBI" id="CHEBI:46398"/>
        <dbReference type="ChEBI" id="CHEBI:58601"/>
        <dbReference type="ChEBI" id="CHEBI:58885"/>
        <dbReference type="EC" id="2.7.7.9"/>
    </reaction>
</comment>
<dbReference type="SUPFAM" id="SSF53448">
    <property type="entry name" value="Nucleotide-diphospho-sugar transferases"/>
    <property type="match status" value="1"/>
</dbReference>
<proteinExistence type="inferred from homology"/>
<dbReference type="InterPro" id="IPR029044">
    <property type="entry name" value="Nucleotide-diphossugar_trans"/>
</dbReference>
<feature type="binding site" evidence="8">
    <location>
        <position position="221"/>
    </location>
    <ligand>
        <name>substrate</name>
    </ligand>
</feature>
<evidence type="ECO:0000256" key="3">
    <source>
        <dbReference type="ARBA" id="ARBA00012415"/>
    </source>
</evidence>
<dbReference type="GO" id="GO:0006011">
    <property type="term" value="P:UDP-alpha-D-glucose metabolic process"/>
    <property type="evidence" value="ECO:0007669"/>
    <property type="project" value="UniProtKB-UniRule"/>
</dbReference>
<organism evidence="11 12">
    <name type="scientific">Agrocybe pediades</name>
    <dbReference type="NCBI Taxonomy" id="84607"/>
    <lineage>
        <taxon>Eukaryota</taxon>
        <taxon>Fungi</taxon>
        <taxon>Dikarya</taxon>
        <taxon>Basidiomycota</taxon>
        <taxon>Agaricomycotina</taxon>
        <taxon>Agaricomycetes</taxon>
        <taxon>Agaricomycetidae</taxon>
        <taxon>Agaricales</taxon>
        <taxon>Agaricineae</taxon>
        <taxon>Strophariaceae</taxon>
        <taxon>Agrocybe</taxon>
    </lineage>
</organism>
<protein>
    <recommendedName>
        <fullName evidence="3 7">UTP--glucose-1-phosphate uridylyltransferase</fullName>
        <ecNumber evidence="3 7">2.7.7.9</ecNumber>
    </recommendedName>
</protein>
<evidence type="ECO:0000256" key="4">
    <source>
        <dbReference type="ARBA" id="ARBA00022679"/>
    </source>
</evidence>
<dbReference type="FunFam" id="3.90.550.10:FF:000002">
    <property type="entry name" value="UTP--glucose-1-phosphate uridylyltransferase"/>
    <property type="match status" value="1"/>
</dbReference>
<evidence type="ECO:0000256" key="8">
    <source>
        <dbReference type="PIRSR" id="PIRSR000806-1"/>
    </source>
</evidence>
<accession>A0A8H4R1E8</accession>
<reference evidence="11 12" key="1">
    <citation type="submission" date="2019-12" db="EMBL/GenBank/DDBJ databases">
        <authorList>
            <person name="Floudas D."/>
            <person name="Bentzer J."/>
            <person name="Ahren D."/>
            <person name="Johansson T."/>
            <person name="Persson P."/>
            <person name="Tunlid A."/>
        </authorList>
    </citation>
    <scope>NUCLEOTIDE SEQUENCE [LARGE SCALE GENOMIC DNA]</scope>
    <source>
        <strain evidence="11 12">CBS 102.39</strain>
    </source>
</reference>
<evidence type="ECO:0000256" key="9">
    <source>
        <dbReference type="PIRSR" id="PIRSR000806-2"/>
    </source>
</evidence>
<gene>
    <name evidence="11" type="ORF">D9613_000794</name>
</gene>
<keyword evidence="5 7" id="KW-0548">Nucleotidyltransferase</keyword>
<dbReference type="Gene3D" id="2.160.10.10">
    <property type="entry name" value="Hexapeptide repeat proteins"/>
    <property type="match status" value="1"/>
</dbReference>
<keyword evidence="10" id="KW-0812">Transmembrane</keyword>
<dbReference type="EMBL" id="JAACJL010000015">
    <property type="protein sequence ID" value="KAF4621031.1"/>
    <property type="molecule type" value="Genomic_DNA"/>
</dbReference>
<keyword evidence="10" id="KW-0472">Membrane</keyword>
<comment type="caution">
    <text evidence="11">The sequence shown here is derived from an EMBL/GenBank/DDBJ whole genome shotgun (WGS) entry which is preliminary data.</text>
</comment>
<feature type="binding site" evidence="9">
    <location>
        <position position="390"/>
    </location>
    <ligand>
        <name>UTP</name>
        <dbReference type="ChEBI" id="CHEBI:46398"/>
    </ligand>
</feature>
<dbReference type="InterPro" id="IPR016267">
    <property type="entry name" value="UDPGP_trans"/>
</dbReference>
<dbReference type="InterPro" id="IPR002618">
    <property type="entry name" value="UDPGP_fam"/>
</dbReference>
<feature type="binding site" evidence="9">
    <location>
        <position position="220"/>
    </location>
    <ligand>
        <name>UTP</name>
        <dbReference type="ChEBI" id="CHEBI:46398"/>
    </ligand>
</feature>
<name>A0A8H4R1E8_9AGAR</name>
<evidence type="ECO:0000256" key="5">
    <source>
        <dbReference type="ARBA" id="ARBA00022695"/>
    </source>
</evidence>
<dbReference type="PANTHER" id="PTHR43511">
    <property type="match status" value="1"/>
</dbReference>
<keyword evidence="12" id="KW-1185">Reference proteome</keyword>
<sequence>MPLFKKSLTHFRRRSTRYFTDVPPTDPAASVSNELEKLIGTIPHRDHLGRKAFLAEMQSFLSLFKRYKAELNSGSYLDWKEVHPLSNDQLICYDGLPPTDTQISNLDRLAILKVNGGLGTTMGMNGAKCSLEVQNNFTFLDLAVQQVEHLNNTHHADVPLLLMTSFSTEEDTLRIIKKYANKQVKITTFNQSRYPRLSTDTLLPLPASVQEGKSAWYPPGHGDLYLSLYRSGVLDRLLMDGKEYLFVSNSDNLGAIVDPRILQYMVKTQSEFLMEVTSKTKSDVKGGILINYAGSVRLVETPQVPDEFMEEFNKSRSFRMFNTNNLWINLKALKRLMQAGGMALDLIVNTKRLEDGRSVLQLETAAGSAIRHFENAHGIHVPRSRFLPVKDCSDLLLVRSDVFVVEHGRLVPNEGRMFGIPPVIKLGGHFKKVQQFQKRFKQIPRIVELDHLTVAGDVHFGRNVTLRGTVISALYLYVITALLTNISQMFQLLQMKGSELIYPMDVFWKIVL</sequence>
<evidence type="ECO:0000256" key="2">
    <source>
        <dbReference type="ARBA" id="ARBA00010401"/>
    </source>
</evidence>
<evidence type="ECO:0000256" key="10">
    <source>
        <dbReference type="SAM" id="Phobius"/>
    </source>
</evidence>
<keyword evidence="4 7" id="KW-0808">Transferase</keyword>
<feature type="binding site" evidence="9">
    <location>
        <position position="128"/>
    </location>
    <ligand>
        <name>UTP</name>
        <dbReference type="ChEBI" id="CHEBI:46398"/>
    </ligand>
</feature>
<feature type="binding site" evidence="9">
    <location>
        <position position="251"/>
    </location>
    <ligand>
        <name>UTP</name>
        <dbReference type="ChEBI" id="CHEBI:46398"/>
    </ligand>
</feature>
<evidence type="ECO:0000313" key="12">
    <source>
        <dbReference type="Proteomes" id="UP000521872"/>
    </source>
</evidence>
<evidence type="ECO:0000256" key="6">
    <source>
        <dbReference type="ARBA" id="ARBA00048128"/>
    </source>
</evidence>
<dbReference type="Proteomes" id="UP000521872">
    <property type="component" value="Unassembled WGS sequence"/>
</dbReference>
<dbReference type="PIRSF" id="PIRSF000806">
    <property type="entry name" value="UDPGP"/>
    <property type="match status" value="1"/>
</dbReference>
<dbReference type="AlphaFoldDB" id="A0A8H4R1E8"/>
<dbReference type="FunFam" id="2.160.10.10:FF:000001">
    <property type="entry name" value="UTP--glucose-1-phosphate uridylyltransferase"/>
    <property type="match status" value="1"/>
</dbReference>
<keyword evidence="10" id="KW-1133">Transmembrane helix</keyword>
<evidence type="ECO:0000313" key="11">
    <source>
        <dbReference type="EMBL" id="KAF4621031.1"/>
    </source>
</evidence>
<dbReference type="EC" id="2.7.7.9" evidence="3 7"/>
<dbReference type="GO" id="GO:0003983">
    <property type="term" value="F:UTP:glucose-1-phosphate uridylyltransferase activity"/>
    <property type="evidence" value="ECO:0007669"/>
    <property type="project" value="UniProtKB-EC"/>
</dbReference>
<comment type="similarity">
    <text evidence="2 7">Belongs to the UDPGP type 1 family.</text>
</comment>
<dbReference type="CDD" id="cd00897">
    <property type="entry name" value="UGPase_euk"/>
    <property type="match status" value="1"/>
</dbReference>
<evidence type="ECO:0000256" key="1">
    <source>
        <dbReference type="ARBA" id="ARBA00003449"/>
    </source>
</evidence>
<comment type="function">
    <text evidence="1">Plays a central role as a glucosyl donor in cellular metabolic pathways.</text>
</comment>
<evidence type="ECO:0000256" key="7">
    <source>
        <dbReference type="PIRNR" id="PIRNR000806"/>
    </source>
</evidence>
<feature type="transmembrane region" description="Helical" evidence="10">
    <location>
        <begin position="474"/>
        <end position="493"/>
    </location>
</feature>
<feature type="binding site" evidence="9">
    <location>
        <position position="191"/>
    </location>
    <ligand>
        <name>UTP</name>
        <dbReference type="ChEBI" id="CHEBI:46398"/>
    </ligand>
</feature>
<dbReference type="Gene3D" id="3.90.550.10">
    <property type="entry name" value="Spore Coat Polysaccharide Biosynthesis Protein SpsA, Chain A"/>
    <property type="match status" value="1"/>
</dbReference>
<dbReference type="Pfam" id="PF01704">
    <property type="entry name" value="UDPGP"/>
    <property type="match status" value="1"/>
</dbReference>